<dbReference type="Proteomes" id="UP000190961">
    <property type="component" value="Unassembled WGS sequence"/>
</dbReference>
<evidence type="ECO:0008006" key="3">
    <source>
        <dbReference type="Google" id="ProtNLM"/>
    </source>
</evidence>
<organism evidence="1 2">
    <name type="scientific">Ohtaekwangia koreensis</name>
    <dbReference type="NCBI Taxonomy" id="688867"/>
    <lineage>
        <taxon>Bacteria</taxon>
        <taxon>Pseudomonadati</taxon>
        <taxon>Bacteroidota</taxon>
        <taxon>Cytophagia</taxon>
        <taxon>Cytophagales</taxon>
        <taxon>Fulvivirgaceae</taxon>
        <taxon>Ohtaekwangia</taxon>
    </lineage>
</organism>
<dbReference type="AlphaFoldDB" id="A0A1T5JQ91"/>
<keyword evidence="2" id="KW-1185">Reference proteome</keyword>
<dbReference type="EMBL" id="FUZU01000001">
    <property type="protein sequence ID" value="SKC53566.1"/>
    <property type="molecule type" value="Genomic_DNA"/>
</dbReference>
<sequence length="113" mass="12966">MDDKQVKNIKSGVIKLLKKKKQYDKETDDMLIDSLIFNLKLIEDSKADILTRGTMVNIGKEVPYYQVNFSVGVFHNAVKSINQILKQLGIEKARASNELEQDPMQAFNEFMNN</sequence>
<accession>A0A1T5JQ91</accession>
<protein>
    <recommendedName>
        <fullName evidence="3">Phage terminase, small subunit, putative, P27 family</fullName>
    </recommendedName>
</protein>
<dbReference type="RefSeq" id="WP_079685902.1">
    <property type="nucleotide sequence ID" value="NZ_FUZU01000001.1"/>
</dbReference>
<gene>
    <name evidence="1" type="ORF">SAMN05660236_1358</name>
</gene>
<evidence type="ECO:0000313" key="1">
    <source>
        <dbReference type="EMBL" id="SKC53566.1"/>
    </source>
</evidence>
<proteinExistence type="predicted"/>
<reference evidence="1 2" key="1">
    <citation type="submission" date="2017-02" db="EMBL/GenBank/DDBJ databases">
        <authorList>
            <person name="Peterson S.W."/>
        </authorList>
    </citation>
    <scope>NUCLEOTIDE SEQUENCE [LARGE SCALE GENOMIC DNA]</scope>
    <source>
        <strain evidence="1 2">DSM 25262</strain>
    </source>
</reference>
<evidence type="ECO:0000313" key="2">
    <source>
        <dbReference type="Proteomes" id="UP000190961"/>
    </source>
</evidence>
<name>A0A1T5JQ91_9BACT</name>